<evidence type="ECO:0000256" key="6">
    <source>
        <dbReference type="SAM" id="Phobius"/>
    </source>
</evidence>
<feature type="transmembrane region" description="Helical" evidence="6">
    <location>
        <begin position="84"/>
        <end position="108"/>
    </location>
</feature>
<dbReference type="PANTHER" id="PTHR11827">
    <property type="entry name" value="SOLUTE CARRIER FAMILY 12, CATION COTRANSPORTERS"/>
    <property type="match status" value="1"/>
</dbReference>
<feature type="transmembrane region" description="Helical" evidence="6">
    <location>
        <begin position="366"/>
        <end position="387"/>
    </location>
</feature>
<feature type="transmembrane region" description="Helical" evidence="6">
    <location>
        <begin position="42"/>
        <end position="63"/>
    </location>
</feature>
<name>A0ABP0JJ71_9DINO</name>
<dbReference type="Proteomes" id="UP001642464">
    <property type="component" value="Unassembled WGS sequence"/>
</dbReference>
<evidence type="ECO:0000256" key="4">
    <source>
        <dbReference type="ARBA" id="ARBA00023136"/>
    </source>
</evidence>
<keyword evidence="4 6" id="KW-0472">Membrane</keyword>
<dbReference type="Pfam" id="PF00324">
    <property type="entry name" value="AA_permease"/>
    <property type="match status" value="1"/>
</dbReference>
<keyword evidence="2 6" id="KW-0812">Transmembrane</keyword>
<feature type="transmembrane region" description="Helical" evidence="6">
    <location>
        <begin position="292"/>
        <end position="321"/>
    </location>
</feature>
<proteinExistence type="predicted"/>
<protein>
    <submittedName>
        <fullName evidence="8">Solute carrier family 12 member 9 (Cation-chloride cotransporter-interacting protein 1)</fullName>
    </submittedName>
</protein>
<feature type="transmembrane region" description="Helical" evidence="6">
    <location>
        <begin position="7"/>
        <end position="30"/>
    </location>
</feature>
<reference evidence="8 9" key="1">
    <citation type="submission" date="2024-02" db="EMBL/GenBank/DDBJ databases">
        <authorList>
            <person name="Chen Y."/>
            <person name="Shah S."/>
            <person name="Dougan E. K."/>
            <person name="Thang M."/>
            <person name="Chan C."/>
        </authorList>
    </citation>
    <scope>NUCLEOTIDE SEQUENCE [LARGE SCALE GENOMIC DNA]</scope>
</reference>
<dbReference type="Gene3D" id="1.20.1740.10">
    <property type="entry name" value="Amino acid/polyamine transporter I"/>
    <property type="match status" value="1"/>
</dbReference>
<dbReference type="EMBL" id="CAXAMM010007436">
    <property type="protein sequence ID" value="CAK9014169.1"/>
    <property type="molecule type" value="Genomic_DNA"/>
</dbReference>
<keyword evidence="3 6" id="KW-1133">Transmembrane helix</keyword>
<dbReference type="PANTHER" id="PTHR11827:SF72">
    <property type="entry name" value="GH08340P"/>
    <property type="match status" value="1"/>
</dbReference>
<feature type="compositionally biased region" description="Acidic residues" evidence="5">
    <location>
        <begin position="764"/>
        <end position="783"/>
    </location>
</feature>
<keyword evidence="9" id="KW-1185">Reference proteome</keyword>
<evidence type="ECO:0000313" key="8">
    <source>
        <dbReference type="EMBL" id="CAK9014169.1"/>
    </source>
</evidence>
<evidence type="ECO:0000256" key="2">
    <source>
        <dbReference type="ARBA" id="ARBA00022692"/>
    </source>
</evidence>
<evidence type="ECO:0000256" key="3">
    <source>
        <dbReference type="ARBA" id="ARBA00022989"/>
    </source>
</evidence>
<feature type="transmembrane region" description="Helical" evidence="6">
    <location>
        <begin position="249"/>
        <end position="272"/>
    </location>
</feature>
<gene>
    <name evidence="8" type="ORF">SCF082_LOCUS12236</name>
</gene>
<evidence type="ECO:0000256" key="1">
    <source>
        <dbReference type="ARBA" id="ARBA00004141"/>
    </source>
</evidence>
<feature type="transmembrane region" description="Helical" evidence="6">
    <location>
        <begin position="133"/>
        <end position="156"/>
    </location>
</feature>
<feature type="transmembrane region" description="Helical" evidence="6">
    <location>
        <begin position="399"/>
        <end position="421"/>
    </location>
</feature>
<sequence length="977" mass="106056">MRGGLGTFWGVFVPCVSSIVGAVAFVRMSWAVGQAGWGGTLVMLGIGILVNLMTALSLAAISTNGQMKGGGAYFMISRSIGPEFGVAVGFVFALAQCIATSFAMVAFAETFADSILCNVEPCSEFHVANQWEVFGIASLVLLAVFVASMVGGSAVLDFSNVITLVMMVSLVLGCVSLLASNGEAALDSDNMAINAWFNFTDSSNPDTAADGDQDFLSVFVILFPATTGIMSGAGASGKLKDPALSIGPGTIGAIAATNAIYVSMVLVFGLCVDRYTLQTNKSVFRESCFSPGFIVVGILTCTLSSALGNLNGAAGLFQALARDELLPMFRPFAQSSKRDGEPQVALMACWVIAQTCLLYGKLDAIASLVTDFCLLVYIFLNIACFALKVTGAPNFRPRFAYFSWHTALVGALSALTVMFVTSPFQGLLAFLLTSCFAYYVHVTAPAVPWGDVSQALIYHQVRKYLLRLDVRRSHPKFWRPSILFLPEFDQGQLQLLDFCNNLKKGGLYIIGNVIQCGAHDAQPGAVQRDMGDLALNCERLKQLWLELLDLTGAKAFHEVVLSPTWGIGKRSLLMSAGLGGLRPNTVCIQYYLPDNSRRTSSSSSFSSASGAEAADNAIFDSGDQQQGFGGLLQQHQQSRRRQFARAPAHGAGFGSIQAHELVDEIQHLLQSFNSSDLNDADDDFATAQLDYCQLLADVLVLEKNLLIARHFDQLDKDEIVNFRARRRRNVQRRRQRSASGSVSGFRRRATRFRFTFTANVSTESDSELDEVEGTETETEDEDFVGFDNPSAFSDRLTTVDLWSTDEADWNDPCGTLALEMQLAFGLHRTDIWEEHTKLRVIAACKSVRGAQGSEEAHATARKAYETLKKLLRAIRVEAEVLVLPAVGAALFEDGRDESQPLTQMEHCAELNTMVMQHSTDKACVVFLPLPRPHVHPMLSKEAAQEYLENLDVLTQGLPPTILVSPGANISPIVTTEI</sequence>
<comment type="subcellular location">
    <subcellularLocation>
        <location evidence="1">Membrane</location>
        <topology evidence="1">Multi-pass membrane protein</topology>
    </subcellularLocation>
</comment>
<evidence type="ECO:0000256" key="5">
    <source>
        <dbReference type="SAM" id="MobiDB-lite"/>
    </source>
</evidence>
<comment type="caution">
    <text evidence="8">The sequence shown here is derived from an EMBL/GenBank/DDBJ whole genome shotgun (WGS) entry which is preliminary data.</text>
</comment>
<organism evidence="8 9">
    <name type="scientific">Durusdinium trenchii</name>
    <dbReference type="NCBI Taxonomy" id="1381693"/>
    <lineage>
        <taxon>Eukaryota</taxon>
        <taxon>Sar</taxon>
        <taxon>Alveolata</taxon>
        <taxon>Dinophyceae</taxon>
        <taxon>Suessiales</taxon>
        <taxon>Symbiodiniaceae</taxon>
        <taxon>Durusdinium</taxon>
    </lineage>
</organism>
<dbReference type="InterPro" id="IPR004841">
    <property type="entry name" value="AA-permease/SLC12A_dom"/>
</dbReference>
<evidence type="ECO:0000313" key="9">
    <source>
        <dbReference type="Proteomes" id="UP001642464"/>
    </source>
</evidence>
<feature type="domain" description="Amino acid permease/ SLC12A" evidence="7">
    <location>
        <begin position="10"/>
        <end position="482"/>
    </location>
</feature>
<feature type="transmembrane region" description="Helical" evidence="6">
    <location>
        <begin position="215"/>
        <end position="237"/>
    </location>
</feature>
<accession>A0ABP0JJ71</accession>
<dbReference type="InterPro" id="IPR004842">
    <property type="entry name" value="SLC12A_fam"/>
</dbReference>
<feature type="region of interest" description="Disordered" evidence="5">
    <location>
        <begin position="763"/>
        <end position="783"/>
    </location>
</feature>
<evidence type="ECO:0000259" key="7">
    <source>
        <dbReference type="Pfam" id="PF00324"/>
    </source>
</evidence>